<gene>
    <name evidence="4" type="ORF">RIB2604_00900070</name>
</gene>
<dbReference type="PANTHER" id="PTHR34997">
    <property type="entry name" value="AM15"/>
    <property type="match status" value="1"/>
</dbReference>
<dbReference type="Gene3D" id="3.10.350.10">
    <property type="entry name" value="LysM domain"/>
    <property type="match status" value="3"/>
</dbReference>
<feature type="domain" description="LysM" evidence="3">
    <location>
        <begin position="261"/>
        <end position="309"/>
    </location>
</feature>
<proteinExistence type="predicted"/>
<dbReference type="Pfam" id="PF01476">
    <property type="entry name" value="LysM"/>
    <property type="match status" value="1"/>
</dbReference>
<dbReference type="PANTHER" id="PTHR34997:SF16">
    <property type="entry name" value="LYSM DOMAIN-CONTAINING PROTEIN"/>
    <property type="match status" value="1"/>
</dbReference>
<accession>A0A146F4D6</accession>
<name>A0A146F4D6_ASPKA</name>
<dbReference type="GO" id="GO:0008061">
    <property type="term" value="F:chitin binding"/>
    <property type="evidence" value="ECO:0007669"/>
    <property type="project" value="UniProtKB-KW"/>
</dbReference>
<evidence type="ECO:0000256" key="2">
    <source>
        <dbReference type="ARBA" id="ARBA00023026"/>
    </source>
</evidence>
<dbReference type="InterPro" id="IPR036779">
    <property type="entry name" value="LysM_dom_sf"/>
</dbReference>
<organism evidence="4 5">
    <name type="scientific">Aspergillus kawachii</name>
    <name type="common">White koji mold</name>
    <name type="synonym">Aspergillus awamori var. kawachi</name>
    <dbReference type="NCBI Taxonomy" id="1069201"/>
    <lineage>
        <taxon>Eukaryota</taxon>
        <taxon>Fungi</taxon>
        <taxon>Dikarya</taxon>
        <taxon>Ascomycota</taxon>
        <taxon>Pezizomycotina</taxon>
        <taxon>Eurotiomycetes</taxon>
        <taxon>Eurotiomycetidae</taxon>
        <taxon>Eurotiales</taxon>
        <taxon>Aspergillaceae</taxon>
        <taxon>Aspergillus</taxon>
        <taxon>Aspergillus subgen. Circumdati</taxon>
    </lineage>
</organism>
<feature type="domain" description="LysM" evidence="3">
    <location>
        <begin position="100"/>
        <end position="146"/>
    </location>
</feature>
<dbReference type="SUPFAM" id="SSF54106">
    <property type="entry name" value="LysM domain"/>
    <property type="match status" value="1"/>
</dbReference>
<dbReference type="CDD" id="cd00118">
    <property type="entry name" value="LysM"/>
    <property type="match status" value="1"/>
</dbReference>
<dbReference type="Proteomes" id="UP000075230">
    <property type="component" value="Unassembled WGS sequence"/>
</dbReference>
<dbReference type="PROSITE" id="PS51782">
    <property type="entry name" value="LYSM"/>
    <property type="match status" value="2"/>
</dbReference>
<dbReference type="VEuPathDB" id="FungiDB:ASPFODRAFT_64833"/>
<keyword evidence="1" id="KW-0147">Chitin-binding</keyword>
<reference evidence="5" key="2">
    <citation type="submission" date="2016-02" db="EMBL/GenBank/DDBJ databases">
        <title>Genome sequencing of Aspergillus luchuensis NBRC 4314.</title>
        <authorList>
            <person name="Yamada O."/>
        </authorList>
    </citation>
    <scope>NUCLEOTIDE SEQUENCE [LARGE SCALE GENOMIC DNA]</scope>
    <source>
        <strain evidence="5">RIB 2604</strain>
    </source>
</reference>
<comment type="caution">
    <text evidence="4">The sequence shown here is derived from an EMBL/GenBank/DDBJ whole genome shotgun (WGS) entry which is preliminary data.</text>
</comment>
<reference evidence="4 5" key="1">
    <citation type="journal article" date="2016" name="DNA Res.">
        <title>Genome sequence of Aspergillus luchuensis NBRC 4314.</title>
        <authorList>
            <person name="Yamada O."/>
            <person name="Machida M."/>
            <person name="Hosoyama A."/>
            <person name="Goto M."/>
            <person name="Takahashi T."/>
            <person name="Futagami T."/>
            <person name="Yamagata Y."/>
            <person name="Takeuchi M."/>
            <person name="Kobayashi T."/>
            <person name="Koike H."/>
            <person name="Abe K."/>
            <person name="Asai K."/>
            <person name="Arita M."/>
            <person name="Fujita N."/>
            <person name="Fukuda K."/>
            <person name="Higa K."/>
            <person name="Horikawa H."/>
            <person name="Ishikawa T."/>
            <person name="Jinno K."/>
            <person name="Kato Y."/>
            <person name="Kirimura K."/>
            <person name="Mizutani O."/>
            <person name="Nakasone K."/>
            <person name="Sano M."/>
            <person name="Shiraishi Y."/>
            <person name="Tsukahara M."/>
            <person name="Gomi K."/>
        </authorList>
    </citation>
    <scope>NUCLEOTIDE SEQUENCE [LARGE SCALE GENOMIC DNA]</scope>
    <source>
        <strain evidence="4 5">RIB 2604</strain>
    </source>
</reference>
<dbReference type="EMBL" id="BCWF01000009">
    <property type="protein sequence ID" value="GAT20987.1"/>
    <property type="molecule type" value="Genomic_DNA"/>
</dbReference>
<dbReference type="InterPro" id="IPR018392">
    <property type="entry name" value="LysM"/>
</dbReference>
<dbReference type="InterPro" id="IPR052210">
    <property type="entry name" value="LysM1-like"/>
</dbReference>
<dbReference type="SMART" id="SM00257">
    <property type="entry name" value="LysM"/>
    <property type="match status" value="2"/>
</dbReference>
<evidence type="ECO:0000313" key="4">
    <source>
        <dbReference type="EMBL" id="GAT20987.1"/>
    </source>
</evidence>
<keyword evidence="2" id="KW-0843">Virulence</keyword>
<sequence length="391" mass="43683">MVRLTFLGSLLDAANLLKDVISQFTRVASVDLMPKEEMCSYCYKTKLQMMQSSPYSYYNQRYKYNLETVIKNCGVTSNTTIPDDLSVTQPEDKPFCPDDSSYTTKDGDTCTSIALDYSVASAALYMGNQDQIRDCNQVVVGQELCLPLSCDHTYVLKSNDTCRSIEEANAEIMFDNSTKRIIPLRQVNPWIDTYCSNLQSTSWAYGKVLCLTPQSGLFNATDPVSTSYNPWGTESSGYGSWVVLPPDNATVAAGTTKHCGKWHTATTGDSCTQICVQDRITSNLFLQVNPSLQSANCTGLLIPGNAYCTGPMRGYQICDELYQATQGDYLKINLALDDISKREYKAEIEHALTNARKGRTTQVRNEIEVLNKHRSETEILEINEIILWIQC</sequence>
<evidence type="ECO:0000256" key="1">
    <source>
        <dbReference type="ARBA" id="ARBA00022669"/>
    </source>
</evidence>
<evidence type="ECO:0000259" key="3">
    <source>
        <dbReference type="PROSITE" id="PS51782"/>
    </source>
</evidence>
<dbReference type="AlphaFoldDB" id="A0A146F4D6"/>
<protein>
    <recommendedName>
        <fullName evidence="3">LysM domain-containing protein</fullName>
    </recommendedName>
</protein>
<evidence type="ECO:0000313" key="5">
    <source>
        <dbReference type="Proteomes" id="UP000075230"/>
    </source>
</evidence>